<dbReference type="AlphaFoldDB" id="A0A2T2XA89"/>
<dbReference type="PANTHER" id="PTHR43031:SF1">
    <property type="entry name" value="PYRIDINE NUCLEOTIDE-DISULPHIDE OXIDOREDUCTASE"/>
    <property type="match status" value="1"/>
</dbReference>
<comment type="caution">
    <text evidence="2">The sequence shown here is derived from an EMBL/GenBank/DDBJ whole genome shotgun (WGS) entry which is preliminary data.</text>
</comment>
<dbReference type="Gene3D" id="3.40.250.10">
    <property type="entry name" value="Rhodanese-like domain"/>
    <property type="match status" value="1"/>
</dbReference>
<gene>
    <name evidence="2" type="ORF">C7B43_01690</name>
</gene>
<name>A0A2T2XA89_9FIRM</name>
<dbReference type="SMART" id="SM00450">
    <property type="entry name" value="RHOD"/>
    <property type="match status" value="1"/>
</dbReference>
<dbReference type="PANTHER" id="PTHR43031">
    <property type="entry name" value="FAD-DEPENDENT OXIDOREDUCTASE"/>
    <property type="match status" value="1"/>
</dbReference>
<dbReference type="SUPFAM" id="SSF52821">
    <property type="entry name" value="Rhodanese/Cell cycle control phosphatase"/>
    <property type="match status" value="1"/>
</dbReference>
<dbReference type="InterPro" id="IPR050229">
    <property type="entry name" value="GlpE_sulfurtransferase"/>
</dbReference>
<evidence type="ECO:0000259" key="1">
    <source>
        <dbReference type="PROSITE" id="PS50206"/>
    </source>
</evidence>
<evidence type="ECO:0000313" key="3">
    <source>
        <dbReference type="Proteomes" id="UP000242699"/>
    </source>
</evidence>
<dbReference type="InterPro" id="IPR001763">
    <property type="entry name" value="Rhodanese-like_dom"/>
</dbReference>
<dbReference type="CDD" id="cd00158">
    <property type="entry name" value="RHOD"/>
    <property type="match status" value="1"/>
</dbReference>
<protein>
    <submittedName>
        <fullName evidence="2">Rhodanese-like domain-containing protein</fullName>
    </submittedName>
</protein>
<dbReference type="FunFam" id="3.40.250.10:FF:000049">
    <property type="entry name" value="Phage shock protein E"/>
    <property type="match status" value="1"/>
</dbReference>
<dbReference type="InterPro" id="IPR036873">
    <property type="entry name" value="Rhodanese-like_dom_sf"/>
</dbReference>
<dbReference type="EMBL" id="PXYT01000002">
    <property type="protein sequence ID" value="PSR31433.1"/>
    <property type="molecule type" value="Genomic_DNA"/>
</dbReference>
<reference evidence="2 3" key="1">
    <citation type="journal article" date="2014" name="BMC Genomics">
        <title>Comparison of environmental and isolate Sulfobacillus genomes reveals diverse carbon, sulfur, nitrogen, and hydrogen metabolisms.</title>
        <authorList>
            <person name="Justice N.B."/>
            <person name="Norman A."/>
            <person name="Brown C.T."/>
            <person name="Singh A."/>
            <person name="Thomas B.C."/>
            <person name="Banfield J.F."/>
        </authorList>
    </citation>
    <scope>NUCLEOTIDE SEQUENCE [LARGE SCALE GENOMIC DNA]</scope>
    <source>
        <strain evidence="2">AMDSBA1</strain>
    </source>
</reference>
<dbReference type="Pfam" id="PF00581">
    <property type="entry name" value="Rhodanese"/>
    <property type="match status" value="1"/>
</dbReference>
<accession>A0A2T2XA89</accession>
<sequence>MIHHLTSERVESMARNGQAVIVDVRESSEYREGHIPRSRHIPLGQLLHRLKEVNKAHTVVVVCQSGNRSARACEMLQQAGYSKVFNLSGGMKNWKGPVER</sequence>
<dbReference type="PROSITE" id="PS50206">
    <property type="entry name" value="RHODANESE_3"/>
    <property type="match status" value="1"/>
</dbReference>
<feature type="domain" description="Rhodanese" evidence="1">
    <location>
        <begin position="15"/>
        <end position="100"/>
    </location>
</feature>
<proteinExistence type="predicted"/>
<dbReference type="Proteomes" id="UP000242699">
    <property type="component" value="Unassembled WGS sequence"/>
</dbReference>
<organism evidence="2 3">
    <name type="scientific">Sulfobacillus benefaciens</name>
    <dbReference type="NCBI Taxonomy" id="453960"/>
    <lineage>
        <taxon>Bacteria</taxon>
        <taxon>Bacillati</taxon>
        <taxon>Bacillota</taxon>
        <taxon>Clostridia</taxon>
        <taxon>Eubacteriales</taxon>
        <taxon>Clostridiales Family XVII. Incertae Sedis</taxon>
        <taxon>Sulfobacillus</taxon>
    </lineage>
</organism>
<evidence type="ECO:0000313" key="2">
    <source>
        <dbReference type="EMBL" id="PSR31433.1"/>
    </source>
</evidence>